<proteinExistence type="predicted"/>
<sequence length="65" mass="6955">MEQLAMIAAYLRARLLLPEDDRGATVVEYSLLAALIAGICIVAVTGFGNQISSIFTTLTSKINIL</sequence>
<name>A0A919LZ62_9ACTN</name>
<gene>
    <name evidence="2" type="ORF">Acy02nite_15910</name>
</gene>
<dbReference type="Proteomes" id="UP000619479">
    <property type="component" value="Unassembled WGS sequence"/>
</dbReference>
<comment type="caution">
    <text evidence="2">The sequence shown here is derived from an EMBL/GenBank/DDBJ whole genome shotgun (WGS) entry which is preliminary data.</text>
</comment>
<dbReference type="RefSeq" id="WP_203739153.1">
    <property type="nucleotide sequence ID" value="NZ_BAAAUC010000023.1"/>
</dbReference>
<evidence type="ECO:0000313" key="2">
    <source>
        <dbReference type="EMBL" id="GID63710.1"/>
    </source>
</evidence>
<keyword evidence="1" id="KW-0472">Membrane</keyword>
<keyword evidence="3" id="KW-1185">Reference proteome</keyword>
<keyword evidence="1" id="KW-1133">Transmembrane helix</keyword>
<evidence type="ECO:0000313" key="3">
    <source>
        <dbReference type="Proteomes" id="UP000619479"/>
    </source>
</evidence>
<accession>A0A919LZ62</accession>
<protein>
    <recommendedName>
        <fullName evidence="4">Flp family type IVb pilin</fullName>
    </recommendedName>
</protein>
<reference evidence="2" key="1">
    <citation type="submission" date="2021-01" db="EMBL/GenBank/DDBJ databases">
        <title>Whole genome shotgun sequence of Actinoplanes cyaneus NBRC 14990.</title>
        <authorList>
            <person name="Komaki H."/>
            <person name="Tamura T."/>
        </authorList>
    </citation>
    <scope>NUCLEOTIDE SEQUENCE</scope>
    <source>
        <strain evidence="2">NBRC 14990</strain>
    </source>
</reference>
<dbReference type="EMBL" id="BOMH01000013">
    <property type="protein sequence ID" value="GID63710.1"/>
    <property type="molecule type" value="Genomic_DNA"/>
</dbReference>
<evidence type="ECO:0000256" key="1">
    <source>
        <dbReference type="SAM" id="Phobius"/>
    </source>
</evidence>
<dbReference type="AlphaFoldDB" id="A0A919LZ62"/>
<dbReference type="Pfam" id="PF04964">
    <property type="entry name" value="Flp_Fap"/>
    <property type="match status" value="1"/>
</dbReference>
<feature type="transmembrane region" description="Helical" evidence="1">
    <location>
        <begin position="29"/>
        <end position="48"/>
    </location>
</feature>
<organism evidence="2 3">
    <name type="scientific">Actinoplanes cyaneus</name>
    <dbReference type="NCBI Taxonomy" id="52696"/>
    <lineage>
        <taxon>Bacteria</taxon>
        <taxon>Bacillati</taxon>
        <taxon>Actinomycetota</taxon>
        <taxon>Actinomycetes</taxon>
        <taxon>Micromonosporales</taxon>
        <taxon>Micromonosporaceae</taxon>
        <taxon>Actinoplanes</taxon>
    </lineage>
</organism>
<keyword evidence="1" id="KW-0812">Transmembrane</keyword>
<dbReference type="InterPro" id="IPR007047">
    <property type="entry name" value="Flp_Fap"/>
</dbReference>
<evidence type="ECO:0008006" key="4">
    <source>
        <dbReference type="Google" id="ProtNLM"/>
    </source>
</evidence>